<gene>
    <name evidence="10" type="ORF">K8U72_01550</name>
</gene>
<keyword evidence="7" id="KW-1133">Transmembrane helix</keyword>
<comment type="caution">
    <text evidence="10">The sequence shown here is derived from an EMBL/GenBank/DDBJ whole genome shotgun (WGS) entry which is preliminary data.</text>
</comment>
<dbReference type="FunFam" id="3.40.50.2300:FF:000014">
    <property type="entry name" value="PTS system fructose-like transporter subunit IIB"/>
    <property type="match status" value="1"/>
</dbReference>
<dbReference type="InterPro" id="IPR002178">
    <property type="entry name" value="PTS_EIIA_type-2_dom"/>
</dbReference>
<dbReference type="SUPFAM" id="SSF55804">
    <property type="entry name" value="Phoshotransferase/anion transport protein"/>
    <property type="match status" value="1"/>
</dbReference>
<dbReference type="PROSITE" id="PS51099">
    <property type="entry name" value="PTS_EIIB_TYPE_2"/>
    <property type="match status" value="1"/>
</dbReference>
<dbReference type="PROSITE" id="PS51094">
    <property type="entry name" value="PTS_EIIA_TYPE_2"/>
    <property type="match status" value="1"/>
</dbReference>
<keyword evidence="7" id="KW-0812">Transmembrane</keyword>
<dbReference type="EMBL" id="DYWQ01000023">
    <property type="protein sequence ID" value="HJF44462.1"/>
    <property type="molecule type" value="Genomic_DNA"/>
</dbReference>
<dbReference type="GO" id="GO:0022877">
    <property type="term" value="F:protein-N(PI)-phosphohistidine-fructose phosphotransferase system transporter activity"/>
    <property type="evidence" value="ECO:0007669"/>
    <property type="project" value="InterPro"/>
</dbReference>
<dbReference type="InterPro" id="IPR016152">
    <property type="entry name" value="PTrfase/Anion_transptr"/>
</dbReference>
<evidence type="ECO:0000313" key="10">
    <source>
        <dbReference type="EMBL" id="HJF44462.1"/>
    </source>
</evidence>
<dbReference type="GO" id="GO:0005886">
    <property type="term" value="C:plasma membrane"/>
    <property type="evidence" value="ECO:0007669"/>
    <property type="project" value="TreeGrafter"/>
</dbReference>
<feature type="domain" description="PTS EIIA type-2" evidence="8">
    <location>
        <begin position="1"/>
        <end position="85"/>
    </location>
</feature>
<name>A0A921GCU6_9ACTN</name>
<dbReference type="InterPro" id="IPR003501">
    <property type="entry name" value="PTS_EIIB_2/3"/>
</dbReference>
<sequence>MPHAKTAAVSAPGLAAMTVPAGVDYQSLDGEPATLLFLIAAPEGEADTHLEVLSRLSTLLLDESFCAALRAARTPDEFRALVDAEEDRRLAEERERAEGAAARDAAGYDVLAITACPTGIAHTFMAAEALEKKAAEMGVRIKVETQGQGGAKNVITASDVEGARGVIIAADKNVDLARFDGKPLYSCSVTRGINEPGELIDIVMEGRAPICHASGGAAPAEAAQGEGIGRQVYKHLMNGVSHMLPFVVGGGILMALSFLLDQPGLGTSSYGSSTPSRRSSTLPATRPSTSCCRFLPATSPCPSPTGRASPRASWAAG</sequence>
<dbReference type="EC" id="2.7.1.202" evidence="10"/>
<evidence type="ECO:0000313" key="11">
    <source>
        <dbReference type="Proteomes" id="UP000697330"/>
    </source>
</evidence>
<evidence type="ECO:0000256" key="4">
    <source>
        <dbReference type="ARBA" id="ARBA00022679"/>
    </source>
</evidence>
<keyword evidence="4 10" id="KW-0808">Transferase</keyword>
<keyword evidence="2" id="KW-0597">Phosphoprotein</keyword>
<dbReference type="PANTHER" id="PTHR30505">
    <property type="entry name" value="FRUCTOSE-LIKE PERMEASE"/>
    <property type="match status" value="1"/>
</dbReference>
<protein>
    <submittedName>
        <fullName evidence="10">Fructose PTS transporter subunit IIB</fullName>
        <ecNumber evidence="10">2.7.1.202</ecNumber>
    </submittedName>
</protein>
<dbReference type="Proteomes" id="UP000697330">
    <property type="component" value="Unassembled WGS sequence"/>
</dbReference>
<evidence type="ECO:0000256" key="2">
    <source>
        <dbReference type="ARBA" id="ARBA00022553"/>
    </source>
</evidence>
<dbReference type="Pfam" id="PF00359">
    <property type="entry name" value="PTS_EIIA_2"/>
    <property type="match status" value="1"/>
</dbReference>
<dbReference type="SUPFAM" id="SSF52794">
    <property type="entry name" value="PTS system IIB component-like"/>
    <property type="match status" value="1"/>
</dbReference>
<evidence type="ECO:0000256" key="5">
    <source>
        <dbReference type="ARBA" id="ARBA00022683"/>
    </source>
</evidence>
<feature type="transmembrane region" description="Helical" evidence="7">
    <location>
        <begin position="240"/>
        <end position="260"/>
    </location>
</feature>
<evidence type="ECO:0000259" key="9">
    <source>
        <dbReference type="PROSITE" id="PS51099"/>
    </source>
</evidence>
<evidence type="ECO:0000256" key="7">
    <source>
        <dbReference type="SAM" id="Phobius"/>
    </source>
</evidence>
<keyword evidence="1" id="KW-0813">Transport</keyword>
<dbReference type="AlphaFoldDB" id="A0A921GCU6"/>
<evidence type="ECO:0000259" key="8">
    <source>
        <dbReference type="PROSITE" id="PS51094"/>
    </source>
</evidence>
<keyword evidence="7" id="KW-0472">Membrane</keyword>
<dbReference type="Gene3D" id="3.40.50.2300">
    <property type="match status" value="1"/>
</dbReference>
<keyword evidence="5" id="KW-0598">Phosphotransferase system</keyword>
<reference evidence="10" key="1">
    <citation type="journal article" date="2021" name="PeerJ">
        <title>Extensive microbial diversity within the chicken gut microbiome revealed by metagenomics and culture.</title>
        <authorList>
            <person name="Gilroy R."/>
            <person name="Ravi A."/>
            <person name="Getino M."/>
            <person name="Pursley I."/>
            <person name="Horton D.L."/>
            <person name="Alikhan N.F."/>
            <person name="Baker D."/>
            <person name="Gharbi K."/>
            <person name="Hall N."/>
            <person name="Watson M."/>
            <person name="Adriaenssens E.M."/>
            <person name="Foster-Nyarko E."/>
            <person name="Jarju S."/>
            <person name="Secka A."/>
            <person name="Antonio M."/>
            <person name="Oren A."/>
            <person name="Chaudhuri R.R."/>
            <person name="La Ragione R."/>
            <person name="Hildebrand F."/>
            <person name="Pallen M.J."/>
        </authorList>
    </citation>
    <scope>NUCLEOTIDE SEQUENCE</scope>
    <source>
        <strain evidence="10">CHK124-7917</strain>
    </source>
</reference>
<dbReference type="CDD" id="cd00211">
    <property type="entry name" value="PTS_IIA_fru"/>
    <property type="match status" value="1"/>
</dbReference>
<organism evidence="10 11">
    <name type="scientific">Thermophilibacter provencensis</name>
    <dbReference type="NCBI Taxonomy" id="1852386"/>
    <lineage>
        <taxon>Bacteria</taxon>
        <taxon>Bacillati</taxon>
        <taxon>Actinomycetota</taxon>
        <taxon>Coriobacteriia</taxon>
        <taxon>Coriobacteriales</taxon>
        <taxon>Atopobiaceae</taxon>
        <taxon>Thermophilibacter</taxon>
    </lineage>
</organism>
<dbReference type="CDD" id="cd05569">
    <property type="entry name" value="PTS_IIB_fructose"/>
    <property type="match status" value="1"/>
</dbReference>
<dbReference type="InterPro" id="IPR013011">
    <property type="entry name" value="PTS_EIIB_2"/>
</dbReference>
<proteinExistence type="predicted"/>
<accession>A0A921GCU6</accession>
<evidence type="ECO:0000256" key="3">
    <source>
        <dbReference type="ARBA" id="ARBA00022597"/>
    </source>
</evidence>
<dbReference type="GO" id="GO:0009401">
    <property type="term" value="P:phosphoenolpyruvate-dependent sugar phosphotransferase system"/>
    <property type="evidence" value="ECO:0007669"/>
    <property type="project" value="UniProtKB-KW"/>
</dbReference>
<keyword evidence="3" id="KW-0762">Sugar transport</keyword>
<dbReference type="InterPro" id="IPR036095">
    <property type="entry name" value="PTS_EIIB-like_sf"/>
</dbReference>
<dbReference type="GO" id="GO:0090563">
    <property type="term" value="F:protein-phosphocysteine-sugar phosphotransferase activity"/>
    <property type="evidence" value="ECO:0007669"/>
    <property type="project" value="TreeGrafter"/>
</dbReference>
<dbReference type="Pfam" id="PF02302">
    <property type="entry name" value="PTS_IIB"/>
    <property type="match status" value="1"/>
</dbReference>
<evidence type="ECO:0000256" key="6">
    <source>
        <dbReference type="SAM" id="MobiDB-lite"/>
    </source>
</evidence>
<dbReference type="Gene3D" id="3.40.930.10">
    <property type="entry name" value="Mannitol-specific EII, Chain A"/>
    <property type="match status" value="1"/>
</dbReference>
<dbReference type="NCBIfam" id="TIGR00829">
    <property type="entry name" value="FRU"/>
    <property type="match status" value="1"/>
</dbReference>
<dbReference type="InterPro" id="IPR003353">
    <property type="entry name" value="PTS_IIB_fruc"/>
</dbReference>
<feature type="region of interest" description="Disordered" evidence="6">
    <location>
        <begin position="267"/>
        <end position="288"/>
    </location>
</feature>
<reference evidence="10" key="2">
    <citation type="submission" date="2021-09" db="EMBL/GenBank/DDBJ databases">
        <authorList>
            <person name="Gilroy R."/>
        </authorList>
    </citation>
    <scope>NUCLEOTIDE SEQUENCE</scope>
    <source>
        <strain evidence="10">CHK124-7917</strain>
    </source>
</reference>
<feature type="domain" description="PTS EIIB type-2" evidence="9">
    <location>
        <begin position="110"/>
        <end position="205"/>
    </location>
</feature>
<evidence type="ECO:0000256" key="1">
    <source>
        <dbReference type="ARBA" id="ARBA00022448"/>
    </source>
</evidence>
<dbReference type="PANTHER" id="PTHR30505:SF28">
    <property type="entry name" value="PTS SYSTEM 2-O-ALPHA-MANNOSYL-D-GLYCERATE-SPECIFIC EIIABC COMPONENT"/>
    <property type="match status" value="1"/>
</dbReference>
<dbReference type="InterPro" id="IPR050864">
    <property type="entry name" value="Bacterial_PTS_Sugar_Transport"/>
</dbReference>